<feature type="domain" description="HTH hxlR-type" evidence="5">
    <location>
        <begin position="16"/>
        <end position="115"/>
    </location>
</feature>
<reference evidence="6 7" key="1">
    <citation type="submission" date="2018-11" db="EMBL/GenBank/DDBJ databases">
        <title>Trebonia kvetii gen.nov., sp.nov., a novel acidophilic actinobacterium, and proposal of the new actinobacterial family Treboniaceae fam. nov.</title>
        <authorList>
            <person name="Rapoport D."/>
            <person name="Sagova-Mareckova M."/>
            <person name="Sedlacek I."/>
            <person name="Provaznik J."/>
            <person name="Kralova S."/>
            <person name="Pavlinic D."/>
            <person name="Benes V."/>
            <person name="Kopecky J."/>
        </authorList>
    </citation>
    <scope>NUCLEOTIDE SEQUENCE [LARGE SCALE GENOMIC DNA]</scope>
    <source>
        <strain evidence="6 7">15Tr583</strain>
    </source>
</reference>
<evidence type="ECO:0000256" key="1">
    <source>
        <dbReference type="ARBA" id="ARBA00023015"/>
    </source>
</evidence>
<evidence type="ECO:0000313" key="6">
    <source>
        <dbReference type="EMBL" id="TVY99739.1"/>
    </source>
</evidence>
<keyword evidence="1" id="KW-0805">Transcription regulation</keyword>
<accession>A0A6P2BLF4</accession>
<dbReference type="Gene3D" id="1.10.10.10">
    <property type="entry name" value="Winged helix-like DNA-binding domain superfamily/Winged helix DNA-binding domain"/>
    <property type="match status" value="1"/>
</dbReference>
<sequence length="156" mass="16482">MSPEAAAALGHEPRACDAALSRAFEFLGKRWNGVLLGTLIQGPAGFAELKRGLGISDSVLSDRLVELTRAGLVERTVDTGPPVAVSYTLTVNGQAILPALRALTTWAQENLPAERCAGADERHRRPSQTLSNGLSRVGMTAQRRPGRLPTDAGLSA</sequence>
<dbReference type="AlphaFoldDB" id="A0A6P2BLF4"/>
<evidence type="ECO:0000256" key="4">
    <source>
        <dbReference type="SAM" id="MobiDB-lite"/>
    </source>
</evidence>
<dbReference type="PROSITE" id="PS51118">
    <property type="entry name" value="HTH_HXLR"/>
    <property type="match status" value="1"/>
</dbReference>
<protein>
    <submittedName>
        <fullName evidence="6">Transcriptional regulator</fullName>
    </submittedName>
</protein>
<feature type="region of interest" description="Disordered" evidence="4">
    <location>
        <begin position="117"/>
        <end position="156"/>
    </location>
</feature>
<keyword evidence="2" id="KW-0238">DNA-binding</keyword>
<keyword evidence="7" id="KW-1185">Reference proteome</keyword>
<dbReference type="GO" id="GO:0003677">
    <property type="term" value="F:DNA binding"/>
    <property type="evidence" value="ECO:0007669"/>
    <property type="project" value="UniProtKB-KW"/>
</dbReference>
<keyword evidence="3" id="KW-0804">Transcription</keyword>
<name>A0A6P2BLF4_9ACTN</name>
<dbReference type="PANTHER" id="PTHR33204">
    <property type="entry name" value="TRANSCRIPTIONAL REGULATOR, MARR FAMILY"/>
    <property type="match status" value="1"/>
</dbReference>
<dbReference type="InterPro" id="IPR036390">
    <property type="entry name" value="WH_DNA-bd_sf"/>
</dbReference>
<evidence type="ECO:0000313" key="7">
    <source>
        <dbReference type="Proteomes" id="UP000460272"/>
    </source>
</evidence>
<proteinExistence type="predicted"/>
<dbReference type="InterPro" id="IPR036388">
    <property type="entry name" value="WH-like_DNA-bd_sf"/>
</dbReference>
<evidence type="ECO:0000259" key="5">
    <source>
        <dbReference type="PROSITE" id="PS51118"/>
    </source>
</evidence>
<dbReference type="SUPFAM" id="SSF46785">
    <property type="entry name" value="Winged helix' DNA-binding domain"/>
    <property type="match status" value="1"/>
</dbReference>
<dbReference type="OrthoDB" id="9800966at2"/>
<organism evidence="6 7">
    <name type="scientific">Trebonia kvetii</name>
    <dbReference type="NCBI Taxonomy" id="2480626"/>
    <lineage>
        <taxon>Bacteria</taxon>
        <taxon>Bacillati</taxon>
        <taxon>Actinomycetota</taxon>
        <taxon>Actinomycetes</taxon>
        <taxon>Streptosporangiales</taxon>
        <taxon>Treboniaceae</taxon>
        <taxon>Trebonia</taxon>
    </lineage>
</organism>
<dbReference type="Proteomes" id="UP000460272">
    <property type="component" value="Unassembled WGS sequence"/>
</dbReference>
<comment type="caution">
    <text evidence="6">The sequence shown here is derived from an EMBL/GenBank/DDBJ whole genome shotgun (WGS) entry which is preliminary data.</text>
</comment>
<evidence type="ECO:0000256" key="2">
    <source>
        <dbReference type="ARBA" id="ARBA00023125"/>
    </source>
</evidence>
<dbReference type="EMBL" id="RPFW01000012">
    <property type="protein sequence ID" value="TVY99739.1"/>
    <property type="molecule type" value="Genomic_DNA"/>
</dbReference>
<dbReference type="Pfam" id="PF01638">
    <property type="entry name" value="HxlR"/>
    <property type="match status" value="1"/>
</dbReference>
<dbReference type="PANTHER" id="PTHR33204:SF37">
    <property type="entry name" value="HTH-TYPE TRANSCRIPTIONAL REGULATOR YODB"/>
    <property type="match status" value="1"/>
</dbReference>
<dbReference type="InterPro" id="IPR002577">
    <property type="entry name" value="HTH_HxlR"/>
</dbReference>
<evidence type="ECO:0000256" key="3">
    <source>
        <dbReference type="ARBA" id="ARBA00023163"/>
    </source>
</evidence>
<gene>
    <name evidence="6" type="ORF">EAS64_40770</name>
</gene>